<accession>A0AAD4QJ63</accession>
<dbReference type="Pfam" id="PF01764">
    <property type="entry name" value="Lipase_3"/>
    <property type="match status" value="1"/>
</dbReference>
<feature type="signal peptide" evidence="1">
    <location>
        <begin position="1"/>
        <end position="17"/>
    </location>
</feature>
<comment type="caution">
    <text evidence="3">The sequence shown here is derived from an EMBL/GenBank/DDBJ whole genome shotgun (WGS) entry which is preliminary data.</text>
</comment>
<keyword evidence="4" id="KW-1185">Reference proteome</keyword>
<dbReference type="Gene3D" id="3.40.50.1820">
    <property type="entry name" value="alpha/beta hydrolase"/>
    <property type="match status" value="2"/>
</dbReference>
<organism evidence="3 4">
    <name type="scientific">Multifurca ochricompacta</name>
    <dbReference type="NCBI Taxonomy" id="376703"/>
    <lineage>
        <taxon>Eukaryota</taxon>
        <taxon>Fungi</taxon>
        <taxon>Dikarya</taxon>
        <taxon>Basidiomycota</taxon>
        <taxon>Agaricomycotina</taxon>
        <taxon>Agaricomycetes</taxon>
        <taxon>Russulales</taxon>
        <taxon>Russulaceae</taxon>
        <taxon>Multifurca</taxon>
    </lineage>
</organism>
<proteinExistence type="predicted"/>
<dbReference type="EMBL" id="WTXG01000037">
    <property type="protein sequence ID" value="KAI0297451.1"/>
    <property type="molecule type" value="Genomic_DNA"/>
</dbReference>
<dbReference type="AlphaFoldDB" id="A0AAD4QJ63"/>
<gene>
    <name evidence="3" type="ORF">B0F90DRAFT_1811119</name>
</gene>
<dbReference type="InterPro" id="IPR029058">
    <property type="entry name" value="AB_hydrolase_fold"/>
</dbReference>
<feature type="chain" id="PRO_5042119466" description="Fungal lipase-type domain-containing protein" evidence="1">
    <location>
        <begin position="18"/>
        <end position="211"/>
    </location>
</feature>
<dbReference type="GO" id="GO:0006629">
    <property type="term" value="P:lipid metabolic process"/>
    <property type="evidence" value="ECO:0007669"/>
    <property type="project" value="InterPro"/>
</dbReference>
<feature type="domain" description="Fungal lipase-type" evidence="2">
    <location>
        <begin position="108"/>
        <end position="145"/>
    </location>
</feature>
<evidence type="ECO:0000313" key="4">
    <source>
        <dbReference type="Proteomes" id="UP001203297"/>
    </source>
</evidence>
<evidence type="ECO:0000313" key="3">
    <source>
        <dbReference type="EMBL" id="KAI0297451.1"/>
    </source>
</evidence>
<protein>
    <recommendedName>
        <fullName evidence="2">Fungal lipase-type domain-containing protein</fullName>
    </recommendedName>
</protein>
<name>A0AAD4QJ63_9AGAM</name>
<keyword evidence="1" id="KW-0732">Signal</keyword>
<dbReference type="Proteomes" id="UP001203297">
    <property type="component" value="Unassembled WGS sequence"/>
</dbReference>
<sequence length="211" mass="22315">MFPYILAALALFEFARAAVITERETITPLTTSQIEAFKPYSFYAAAAYCLPSKTLTWSCGGNPGFQPFASGGDGSAVQFWYIGWDPTLSSVIVAHQGTNPTSIGFAAEQAKTASTILTAVETLLTRHGSSSVITTGHSLGAAIAFSMPNKHDPIAIVPGEFLGFTHPAGEIHIGESGDWLCTVGDTPGLLEGNILDHLGPYDDNIFMGLCL</sequence>
<evidence type="ECO:0000259" key="2">
    <source>
        <dbReference type="Pfam" id="PF01764"/>
    </source>
</evidence>
<reference evidence="3" key="1">
    <citation type="journal article" date="2022" name="New Phytol.">
        <title>Evolutionary transition to the ectomycorrhizal habit in the genomes of a hyperdiverse lineage of mushroom-forming fungi.</title>
        <authorList>
            <person name="Looney B."/>
            <person name="Miyauchi S."/>
            <person name="Morin E."/>
            <person name="Drula E."/>
            <person name="Courty P.E."/>
            <person name="Kohler A."/>
            <person name="Kuo A."/>
            <person name="LaButti K."/>
            <person name="Pangilinan J."/>
            <person name="Lipzen A."/>
            <person name="Riley R."/>
            <person name="Andreopoulos W."/>
            <person name="He G."/>
            <person name="Johnson J."/>
            <person name="Nolan M."/>
            <person name="Tritt A."/>
            <person name="Barry K.W."/>
            <person name="Grigoriev I.V."/>
            <person name="Nagy L.G."/>
            <person name="Hibbett D."/>
            <person name="Henrissat B."/>
            <person name="Matheny P.B."/>
            <person name="Labbe J."/>
            <person name="Martin F.M."/>
        </authorList>
    </citation>
    <scope>NUCLEOTIDE SEQUENCE</scope>
    <source>
        <strain evidence="3">BPL690</strain>
    </source>
</reference>
<dbReference type="SUPFAM" id="SSF53474">
    <property type="entry name" value="alpha/beta-Hydrolases"/>
    <property type="match status" value="1"/>
</dbReference>
<evidence type="ECO:0000256" key="1">
    <source>
        <dbReference type="SAM" id="SignalP"/>
    </source>
</evidence>
<dbReference type="InterPro" id="IPR002921">
    <property type="entry name" value="Fungal_lipase-type"/>
</dbReference>